<comment type="caution">
    <text evidence="4">The sequence shown here is derived from an EMBL/GenBank/DDBJ whole genome shotgun (WGS) entry which is preliminary data.</text>
</comment>
<dbReference type="InterPro" id="IPR000682">
    <property type="entry name" value="PCMT"/>
</dbReference>
<keyword evidence="5" id="KW-1185">Reference proteome</keyword>
<evidence type="ECO:0000256" key="1">
    <source>
        <dbReference type="ARBA" id="ARBA00005369"/>
    </source>
</evidence>
<gene>
    <name evidence="4" type="ORF">JYK14_14775</name>
</gene>
<dbReference type="Gene3D" id="3.40.50.150">
    <property type="entry name" value="Vaccinia Virus protein VP39"/>
    <property type="match status" value="1"/>
</dbReference>
<sequence>MDYAEARRRMVDGQLRPNRVTDPRVLDAMRSLRREAFLPPQLQSRAYADEDVPLPGGRAMLQPMVIARLLQLLEPRPGDRGLVLGAGTGYGAACLGHAGVRVVAMEADPGLAGLARAAWAATLPAGMVRLEAGSPTAGHPAGAPYDVILIEGEVPEIPAAISDQLAEGGRLATVLAVGGRQGHAMLGRRIGGTFSLVPAFDCAAPALPEFQPAPSFVF</sequence>
<accession>A0ABT1D659</accession>
<dbReference type="PANTHER" id="PTHR11579">
    <property type="entry name" value="PROTEIN-L-ISOASPARTATE O-METHYLTRANSFERASE"/>
    <property type="match status" value="1"/>
</dbReference>
<proteinExistence type="inferred from homology"/>
<dbReference type="Pfam" id="PF01135">
    <property type="entry name" value="PCMT"/>
    <property type="match status" value="1"/>
</dbReference>
<evidence type="ECO:0000313" key="5">
    <source>
        <dbReference type="Proteomes" id="UP001523392"/>
    </source>
</evidence>
<evidence type="ECO:0000313" key="4">
    <source>
        <dbReference type="EMBL" id="MCO6417417.1"/>
    </source>
</evidence>
<dbReference type="EMBL" id="JAFIRR010000091">
    <property type="protein sequence ID" value="MCO6417417.1"/>
    <property type="molecule type" value="Genomic_DNA"/>
</dbReference>
<reference evidence="4 5" key="1">
    <citation type="submission" date="2021-12" db="EMBL/GenBank/DDBJ databases">
        <title>Siccirubricoccus leaddurans sp. nov., a high concentration Zn2+ tolerance bacterium.</title>
        <authorList>
            <person name="Cao Y."/>
        </authorList>
    </citation>
    <scope>NUCLEOTIDE SEQUENCE [LARGE SCALE GENOMIC DNA]</scope>
    <source>
        <strain evidence="4 5">KC 17139</strain>
    </source>
</reference>
<comment type="similarity">
    <text evidence="1">Belongs to the methyltransferase superfamily. L-isoaspartyl/D-aspartyl protein methyltransferase family.</text>
</comment>
<name>A0ABT1D659_9PROT</name>
<dbReference type="Proteomes" id="UP001523392">
    <property type="component" value="Unassembled WGS sequence"/>
</dbReference>
<dbReference type="RefSeq" id="WP_252954061.1">
    <property type="nucleotide sequence ID" value="NZ_JAFIRR010000091.1"/>
</dbReference>
<evidence type="ECO:0000256" key="2">
    <source>
        <dbReference type="ARBA" id="ARBA00013346"/>
    </source>
</evidence>
<dbReference type="SUPFAM" id="SSF53335">
    <property type="entry name" value="S-adenosyl-L-methionine-dependent methyltransferases"/>
    <property type="match status" value="1"/>
</dbReference>
<protein>
    <recommendedName>
        <fullName evidence="2">Protein-L-isoaspartate O-methyltransferase</fullName>
    </recommendedName>
    <alternativeName>
        <fullName evidence="3">Protein L-isoaspartyl methyltransferase</fullName>
    </alternativeName>
</protein>
<evidence type="ECO:0000256" key="3">
    <source>
        <dbReference type="ARBA" id="ARBA00030757"/>
    </source>
</evidence>
<dbReference type="PANTHER" id="PTHR11579:SF18">
    <property type="entry name" value="PROTEIN-L-ISOASPARTATE O-METHYLTRANSFERASE"/>
    <property type="match status" value="1"/>
</dbReference>
<dbReference type="InterPro" id="IPR029063">
    <property type="entry name" value="SAM-dependent_MTases_sf"/>
</dbReference>
<organism evidence="4 5">
    <name type="scientific">Siccirubricoccus soli</name>
    <dbReference type="NCBI Taxonomy" id="2899147"/>
    <lineage>
        <taxon>Bacteria</taxon>
        <taxon>Pseudomonadati</taxon>
        <taxon>Pseudomonadota</taxon>
        <taxon>Alphaproteobacteria</taxon>
        <taxon>Acetobacterales</taxon>
        <taxon>Roseomonadaceae</taxon>
        <taxon>Siccirubricoccus</taxon>
    </lineage>
</organism>